<keyword evidence="2" id="KW-1185">Reference proteome</keyword>
<protein>
    <recommendedName>
        <fullName evidence="3">DUF222 domain-containing protein</fullName>
    </recommendedName>
</protein>
<gene>
    <name evidence="1" type="ORF">PGB27_18610</name>
</gene>
<name>A0ABT5SX64_9PSEU</name>
<proteinExistence type="predicted"/>
<dbReference type="Proteomes" id="UP001300763">
    <property type="component" value="Unassembled WGS sequence"/>
</dbReference>
<evidence type="ECO:0000313" key="2">
    <source>
        <dbReference type="Proteomes" id="UP001300763"/>
    </source>
</evidence>
<dbReference type="EMBL" id="JAQZAO010000008">
    <property type="protein sequence ID" value="MDD7967354.1"/>
    <property type="molecule type" value="Genomic_DNA"/>
</dbReference>
<accession>A0ABT5SX64</accession>
<evidence type="ECO:0000313" key="1">
    <source>
        <dbReference type="EMBL" id="MDD7967354.1"/>
    </source>
</evidence>
<dbReference type="RefSeq" id="WP_274201886.1">
    <property type="nucleotide sequence ID" value="NZ_JAQZAO010000008.1"/>
</dbReference>
<organism evidence="1 2">
    <name type="scientific">Actinomycetospora lemnae</name>
    <dbReference type="NCBI Taxonomy" id="3019891"/>
    <lineage>
        <taxon>Bacteria</taxon>
        <taxon>Bacillati</taxon>
        <taxon>Actinomycetota</taxon>
        <taxon>Actinomycetes</taxon>
        <taxon>Pseudonocardiales</taxon>
        <taxon>Pseudonocardiaceae</taxon>
        <taxon>Actinomycetospora</taxon>
    </lineage>
</organism>
<comment type="caution">
    <text evidence="1">The sequence shown here is derived from an EMBL/GenBank/DDBJ whole genome shotgun (WGS) entry which is preliminary data.</text>
</comment>
<reference evidence="1 2" key="1">
    <citation type="submission" date="2023-02" db="EMBL/GenBank/DDBJ databases">
        <title>Genome sequencing required for Actinomycetospora new species description.</title>
        <authorList>
            <person name="Saimee Y."/>
            <person name="Duangmal K."/>
        </authorList>
    </citation>
    <scope>NUCLEOTIDE SEQUENCE [LARGE SCALE GENOMIC DNA]</scope>
    <source>
        <strain evidence="1 2">DW7H6</strain>
    </source>
</reference>
<evidence type="ECO:0008006" key="3">
    <source>
        <dbReference type="Google" id="ProtNLM"/>
    </source>
</evidence>
<sequence>MHRADFADVDHALEAARHTVAEAELVRECSRDRRRRLALQRRLALGRFPTGAPAAAGDHEPPPQRGEAPLLVPAREVVALDDATEAALRRRLGGRPPG</sequence>